<reference evidence="3" key="1">
    <citation type="submission" date="2018-01" db="EMBL/GenBank/DDBJ databases">
        <authorList>
            <person name="Regsiter A."/>
            <person name="William W."/>
        </authorList>
    </citation>
    <scope>NUCLEOTIDE SEQUENCE</scope>
    <source>
        <strain evidence="3">TRIP AH-1</strain>
    </source>
</reference>
<dbReference type="InterPro" id="IPR014729">
    <property type="entry name" value="Rossmann-like_a/b/a_fold"/>
</dbReference>
<accession>A0A445N3X5</accession>
<dbReference type="Gene3D" id="3.40.50.620">
    <property type="entry name" value="HUPs"/>
    <property type="match status" value="1"/>
</dbReference>
<evidence type="ECO:0000256" key="1">
    <source>
        <dbReference type="ARBA" id="ARBA00008791"/>
    </source>
</evidence>
<evidence type="ECO:0000313" key="3">
    <source>
        <dbReference type="EMBL" id="SPD76415.1"/>
    </source>
</evidence>
<dbReference type="InterPro" id="IPR006016">
    <property type="entry name" value="UspA"/>
</dbReference>
<protein>
    <recommendedName>
        <fullName evidence="2">UspA domain-containing protein</fullName>
    </recommendedName>
</protein>
<dbReference type="CDD" id="cd00293">
    <property type="entry name" value="USP-like"/>
    <property type="match status" value="1"/>
</dbReference>
<sequence>MKILVAMDDSDFARHALDEAIKLAKHESSELVIMTVIPHMGVIDELPAGFVEKLKKAGKKILTQASKTAEEHGIKTTEILEEGLAPADNIITCAEEYKVKLIVMGHKGMNAKMERFFLGSVAFRVISHAPCSVMIVK</sequence>
<evidence type="ECO:0000259" key="2">
    <source>
        <dbReference type="Pfam" id="PF00582"/>
    </source>
</evidence>
<gene>
    <name evidence="3" type="ORF">PITCH_A920043</name>
</gene>
<proteinExistence type="inferred from homology"/>
<organism evidence="3">
    <name type="scientific">uncultured Desulfobacterium sp</name>
    <dbReference type="NCBI Taxonomy" id="201089"/>
    <lineage>
        <taxon>Bacteria</taxon>
        <taxon>Pseudomonadati</taxon>
        <taxon>Thermodesulfobacteriota</taxon>
        <taxon>Desulfobacteria</taxon>
        <taxon>Desulfobacterales</taxon>
        <taxon>Desulfobacteriaceae</taxon>
        <taxon>Desulfobacterium</taxon>
        <taxon>environmental samples</taxon>
    </lineage>
</organism>
<name>A0A445N3X5_9BACT</name>
<dbReference type="Pfam" id="PF00582">
    <property type="entry name" value="Usp"/>
    <property type="match status" value="1"/>
</dbReference>
<dbReference type="EMBL" id="OJIN01000239">
    <property type="protein sequence ID" value="SPD76415.1"/>
    <property type="molecule type" value="Genomic_DNA"/>
</dbReference>
<comment type="similarity">
    <text evidence="1">Belongs to the universal stress protein A family.</text>
</comment>
<dbReference type="AlphaFoldDB" id="A0A445N3X5"/>
<dbReference type="PANTHER" id="PTHR46268">
    <property type="entry name" value="STRESS RESPONSE PROTEIN NHAX"/>
    <property type="match status" value="1"/>
</dbReference>
<feature type="domain" description="UspA" evidence="2">
    <location>
        <begin position="2"/>
        <end position="137"/>
    </location>
</feature>
<dbReference type="PANTHER" id="PTHR46268:SF6">
    <property type="entry name" value="UNIVERSAL STRESS PROTEIN UP12"/>
    <property type="match status" value="1"/>
</dbReference>
<dbReference type="SUPFAM" id="SSF52402">
    <property type="entry name" value="Adenine nucleotide alpha hydrolases-like"/>
    <property type="match status" value="1"/>
</dbReference>